<dbReference type="EMBL" id="SBKO01000001">
    <property type="protein sequence ID" value="RXR21352.1"/>
    <property type="molecule type" value="Genomic_DNA"/>
</dbReference>
<accession>A0A4Q1K6X4</accession>
<evidence type="ECO:0000313" key="7">
    <source>
        <dbReference type="EMBL" id="RXR21352.1"/>
    </source>
</evidence>
<feature type="domain" description="RDD" evidence="6">
    <location>
        <begin position="6"/>
        <end position="122"/>
    </location>
</feature>
<evidence type="ECO:0000256" key="5">
    <source>
        <dbReference type="SAM" id="Phobius"/>
    </source>
</evidence>
<evidence type="ECO:0000256" key="4">
    <source>
        <dbReference type="ARBA" id="ARBA00023136"/>
    </source>
</evidence>
<evidence type="ECO:0000256" key="3">
    <source>
        <dbReference type="ARBA" id="ARBA00022989"/>
    </source>
</evidence>
<dbReference type="OrthoDB" id="982116at2"/>
<gene>
    <name evidence="7" type="ORF">EQG63_05270</name>
</gene>
<evidence type="ECO:0000256" key="2">
    <source>
        <dbReference type="ARBA" id="ARBA00022692"/>
    </source>
</evidence>
<dbReference type="RefSeq" id="WP_129435150.1">
    <property type="nucleotide sequence ID" value="NZ_SBKO01000001.1"/>
</dbReference>
<feature type="transmembrane region" description="Helical" evidence="5">
    <location>
        <begin position="86"/>
        <end position="107"/>
    </location>
</feature>
<reference evidence="8" key="1">
    <citation type="submission" date="2019-01" db="EMBL/GenBank/DDBJ databases">
        <title>Cytophagaceae bacterium strain CAR-16.</title>
        <authorList>
            <person name="Chen W.-M."/>
        </authorList>
    </citation>
    <scope>NUCLEOTIDE SEQUENCE [LARGE SCALE GENOMIC DNA]</scope>
    <source>
        <strain evidence="8">LLJ-11</strain>
    </source>
</reference>
<feature type="transmembrane region" description="Helical" evidence="5">
    <location>
        <begin position="42"/>
        <end position="65"/>
    </location>
</feature>
<dbReference type="AlphaFoldDB" id="A0A4Q1K6X4"/>
<dbReference type="Proteomes" id="UP000290283">
    <property type="component" value="Unassembled WGS sequence"/>
</dbReference>
<proteinExistence type="predicted"/>
<comment type="subcellular location">
    <subcellularLocation>
        <location evidence="1">Membrane</location>
        <topology evidence="1">Multi-pass membrane protein</topology>
    </subcellularLocation>
</comment>
<dbReference type="Pfam" id="PF06271">
    <property type="entry name" value="RDD"/>
    <property type="match status" value="1"/>
</dbReference>
<dbReference type="GO" id="GO:0016020">
    <property type="term" value="C:membrane"/>
    <property type="evidence" value="ECO:0007669"/>
    <property type="project" value="UniProtKB-SubCell"/>
</dbReference>
<protein>
    <submittedName>
        <fullName evidence="7">RDD family protein</fullName>
    </submittedName>
</protein>
<evidence type="ECO:0000256" key="1">
    <source>
        <dbReference type="ARBA" id="ARBA00004141"/>
    </source>
</evidence>
<sequence>MSKQTATLLDRTKSSTIDTLILITLAFIIAELLSNFENVPTWIRTLLFSSLVIYEPICITFGTTIGNHIMNIRIRRSSNDSKKLNILRSVIRFISKLFFGWISYVTIFKNPRKRAIHDLITGATTIKV</sequence>
<feature type="transmembrane region" description="Helical" evidence="5">
    <location>
        <begin position="20"/>
        <end position="36"/>
    </location>
</feature>
<organism evidence="7 8">
    <name type="scientific">Flavobacterium amnicola</name>
    <dbReference type="NCBI Taxonomy" id="2506422"/>
    <lineage>
        <taxon>Bacteria</taxon>
        <taxon>Pseudomonadati</taxon>
        <taxon>Bacteroidota</taxon>
        <taxon>Flavobacteriia</taxon>
        <taxon>Flavobacteriales</taxon>
        <taxon>Flavobacteriaceae</taxon>
        <taxon>Flavobacterium</taxon>
    </lineage>
</organism>
<keyword evidence="8" id="KW-1185">Reference proteome</keyword>
<comment type="caution">
    <text evidence="7">The sequence shown here is derived from an EMBL/GenBank/DDBJ whole genome shotgun (WGS) entry which is preliminary data.</text>
</comment>
<dbReference type="InterPro" id="IPR010432">
    <property type="entry name" value="RDD"/>
</dbReference>
<evidence type="ECO:0000259" key="6">
    <source>
        <dbReference type="Pfam" id="PF06271"/>
    </source>
</evidence>
<evidence type="ECO:0000313" key="8">
    <source>
        <dbReference type="Proteomes" id="UP000290283"/>
    </source>
</evidence>
<name>A0A4Q1K6X4_9FLAO</name>
<keyword evidence="4 5" id="KW-0472">Membrane</keyword>
<keyword evidence="3 5" id="KW-1133">Transmembrane helix</keyword>
<keyword evidence="2 5" id="KW-0812">Transmembrane</keyword>